<dbReference type="GO" id="GO:0005794">
    <property type="term" value="C:Golgi apparatus"/>
    <property type="evidence" value="ECO:0007669"/>
    <property type="project" value="TreeGrafter"/>
</dbReference>
<proteinExistence type="inferred from homology"/>
<evidence type="ECO:0000256" key="4">
    <source>
        <dbReference type="ARBA" id="ARBA00022989"/>
    </source>
</evidence>
<dbReference type="PROSITE" id="PS50216">
    <property type="entry name" value="DHHC"/>
    <property type="match status" value="1"/>
</dbReference>
<dbReference type="OMA" id="WSYYAVI"/>
<keyword evidence="5 8" id="KW-0472">Membrane</keyword>
<name>A0A0N0P6G9_LEPSE</name>
<comment type="similarity">
    <text evidence="7">Belongs to the DHHC palmitoyltransferase family. PFA5 subfamily.</text>
</comment>
<evidence type="ECO:0000256" key="8">
    <source>
        <dbReference type="RuleBase" id="RU079119"/>
    </source>
</evidence>
<reference evidence="11 12" key="1">
    <citation type="journal article" date="2015" name="PLoS Pathog.">
        <title>Leptomonas seymouri: Adaptations to the Dixenous Life Cycle Analyzed by Genome Sequencing, Transcriptome Profiling and Co-infection with Leishmania donovani.</title>
        <authorList>
            <person name="Kraeva N."/>
            <person name="Butenko A."/>
            <person name="Hlavacova J."/>
            <person name="Kostygov A."/>
            <person name="Myskova J."/>
            <person name="Grybchuk D."/>
            <person name="Lestinova T."/>
            <person name="Votypka J."/>
            <person name="Volf P."/>
            <person name="Opperdoes F."/>
            <person name="Flegontov P."/>
            <person name="Lukes J."/>
            <person name="Yurchenko V."/>
        </authorList>
    </citation>
    <scope>NUCLEOTIDE SEQUENCE [LARGE SCALE GENOMIC DNA]</scope>
    <source>
        <strain evidence="11 12">ATCC 30220</strain>
    </source>
</reference>
<dbReference type="InterPro" id="IPR039859">
    <property type="entry name" value="PFA4/ZDH16/20/ERF2-like"/>
</dbReference>
<evidence type="ECO:0000256" key="9">
    <source>
        <dbReference type="SAM" id="MobiDB-lite"/>
    </source>
</evidence>
<feature type="region of interest" description="Disordered" evidence="9">
    <location>
        <begin position="223"/>
        <end position="253"/>
    </location>
</feature>
<dbReference type="Pfam" id="PF01529">
    <property type="entry name" value="DHHC"/>
    <property type="match status" value="1"/>
</dbReference>
<dbReference type="Proteomes" id="UP000038009">
    <property type="component" value="Unassembled WGS sequence"/>
</dbReference>
<dbReference type="GO" id="GO:0019706">
    <property type="term" value="F:protein-cysteine S-palmitoyltransferase activity"/>
    <property type="evidence" value="ECO:0007669"/>
    <property type="project" value="UniProtKB-EC"/>
</dbReference>
<sequence>MTECRCLNRHAHPGPTKGLREGCLMCCGYTTPVIIGLLIAAIGVASDAYFIMLIARNPHSAWRIIVCLIVFLLTNALGLVAFWSYYQVIFTSPGFVPHEPWQHPPIYAGPPLPQWDHNREQTYAPAGSGGDGSTSLPPPPGALVSQHQQQQLLPPSMARRSPSLPGDRTHASNLAARPLVPIPQPQRLQVAQSLSANPLCEGDGADAGKSLGQACAPAPAVEAMYSDSTESGSASRRQLRQHSSDAAQPSRGETMDGAALLDAPAINNSPYDTSRQLPHPIPAAIATAPSLAPSLNSYHVRQVNLDGSLRYCHTCRQYKPDDAHHCRTCRRCVFNFDHHCPFVNNCVGRNNFKLFVIFLLYSGVGSTLAGGLMAVAVFGVDNDDVMSKIGWVAVMGVDVVLGFSLILFYIQHRVLLCKGQSTLDSLAHGGDVFKGWRQSPSRPKRSAAEKEELKRQKEARVEQHYRTLLGNELPWWRRYLPLPLRVDEDADDTVPGIV</sequence>
<feature type="region of interest" description="Disordered" evidence="9">
    <location>
        <begin position="107"/>
        <end position="171"/>
    </location>
</feature>
<keyword evidence="6 8" id="KW-0012">Acyltransferase</keyword>
<keyword evidence="2 8" id="KW-0808">Transferase</keyword>
<dbReference type="InterPro" id="IPR001594">
    <property type="entry name" value="Palmitoyltrfase_DHHC"/>
</dbReference>
<evidence type="ECO:0000256" key="5">
    <source>
        <dbReference type="ARBA" id="ARBA00023136"/>
    </source>
</evidence>
<keyword evidence="3 8" id="KW-0812">Transmembrane</keyword>
<gene>
    <name evidence="11" type="ORF">ABL78_3800</name>
</gene>
<keyword evidence="4 8" id="KW-1133">Transmembrane helix</keyword>
<protein>
    <recommendedName>
        <fullName evidence="8">Palmitoyltransferase</fullName>
        <ecNumber evidence="8">2.3.1.225</ecNumber>
    </recommendedName>
</protein>
<accession>A0A0N0P6G9</accession>
<dbReference type="EMBL" id="LJSK01000101">
    <property type="protein sequence ID" value="KPI87147.1"/>
    <property type="molecule type" value="Genomic_DNA"/>
</dbReference>
<dbReference type="VEuPathDB" id="TriTrypDB:Lsey_0101_0310"/>
<evidence type="ECO:0000256" key="3">
    <source>
        <dbReference type="ARBA" id="ARBA00022692"/>
    </source>
</evidence>
<evidence type="ECO:0000313" key="12">
    <source>
        <dbReference type="Proteomes" id="UP000038009"/>
    </source>
</evidence>
<evidence type="ECO:0000256" key="7">
    <source>
        <dbReference type="ARBA" id="ARBA00038298"/>
    </source>
</evidence>
<feature type="domain" description="Palmitoyltransferase DHHC" evidence="10">
    <location>
        <begin position="309"/>
        <end position="424"/>
    </location>
</feature>
<dbReference type="EC" id="2.3.1.225" evidence="8"/>
<evidence type="ECO:0000256" key="1">
    <source>
        <dbReference type="ARBA" id="ARBA00004141"/>
    </source>
</evidence>
<dbReference type="OrthoDB" id="331948at2759"/>
<comment type="caution">
    <text evidence="11">The sequence shown here is derived from an EMBL/GenBank/DDBJ whole genome shotgun (WGS) entry which is preliminary data.</text>
</comment>
<evidence type="ECO:0000256" key="6">
    <source>
        <dbReference type="ARBA" id="ARBA00023315"/>
    </source>
</evidence>
<dbReference type="PANTHER" id="PTHR22883:SF23">
    <property type="entry name" value="PALMITOYLTRANSFERASE ZDHHC6"/>
    <property type="match status" value="1"/>
</dbReference>
<comment type="domain">
    <text evidence="8">The DHHC domain is required for palmitoyltransferase activity.</text>
</comment>
<feature type="transmembrane region" description="Helical" evidence="8">
    <location>
        <begin position="61"/>
        <end position="86"/>
    </location>
</feature>
<feature type="transmembrane region" description="Helical" evidence="8">
    <location>
        <begin position="389"/>
        <end position="410"/>
    </location>
</feature>
<dbReference type="GO" id="GO:0006612">
    <property type="term" value="P:protein targeting to membrane"/>
    <property type="evidence" value="ECO:0007669"/>
    <property type="project" value="TreeGrafter"/>
</dbReference>
<feature type="transmembrane region" description="Helical" evidence="8">
    <location>
        <begin position="33"/>
        <end position="55"/>
    </location>
</feature>
<dbReference type="GO" id="GO:0016020">
    <property type="term" value="C:membrane"/>
    <property type="evidence" value="ECO:0007669"/>
    <property type="project" value="UniProtKB-SubCell"/>
</dbReference>
<comment type="catalytic activity">
    <reaction evidence="8">
        <text>L-cysteinyl-[protein] + hexadecanoyl-CoA = S-hexadecanoyl-L-cysteinyl-[protein] + CoA</text>
        <dbReference type="Rhea" id="RHEA:36683"/>
        <dbReference type="Rhea" id="RHEA-COMP:10131"/>
        <dbReference type="Rhea" id="RHEA-COMP:11032"/>
        <dbReference type="ChEBI" id="CHEBI:29950"/>
        <dbReference type="ChEBI" id="CHEBI:57287"/>
        <dbReference type="ChEBI" id="CHEBI:57379"/>
        <dbReference type="ChEBI" id="CHEBI:74151"/>
        <dbReference type="EC" id="2.3.1.225"/>
    </reaction>
</comment>
<feature type="compositionally biased region" description="Polar residues" evidence="9">
    <location>
        <begin position="226"/>
        <end position="236"/>
    </location>
</feature>
<evidence type="ECO:0000313" key="11">
    <source>
        <dbReference type="EMBL" id="KPI87147.1"/>
    </source>
</evidence>
<keyword evidence="12" id="KW-1185">Reference proteome</keyword>
<feature type="transmembrane region" description="Helical" evidence="8">
    <location>
        <begin position="354"/>
        <end position="377"/>
    </location>
</feature>
<dbReference type="GO" id="GO:0005783">
    <property type="term" value="C:endoplasmic reticulum"/>
    <property type="evidence" value="ECO:0007669"/>
    <property type="project" value="TreeGrafter"/>
</dbReference>
<dbReference type="AlphaFoldDB" id="A0A0N0P6G9"/>
<evidence type="ECO:0000256" key="2">
    <source>
        <dbReference type="ARBA" id="ARBA00022679"/>
    </source>
</evidence>
<organism evidence="11 12">
    <name type="scientific">Leptomonas seymouri</name>
    <dbReference type="NCBI Taxonomy" id="5684"/>
    <lineage>
        <taxon>Eukaryota</taxon>
        <taxon>Discoba</taxon>
        <taxon>Euglenozoa</taxon>
        <taxon>Kinetoplastea</taxon>
        <taxon>Metakinetoplastina</taxon>
        <taxon>Trypanosomatida</taxon>
        <taxon>Trypanosomatidae</taxon>
        <taxon>Leishmaniinae</taxon>
        <taxon>Leptomonas</taxon>
    </lineage>
</organism>
<evidence type="ECO:0000259" key="10">
    <source>
        <dbReference type="Pfam" id="PF01529"/>
    </source>
</evidence>
<dbReference type="PANTHER" id="PTHR22883">
    <property type="entry name" value="ZINC FINGER DHHC DOMAIN CONTAINING PROTEIN"/>
    <property type="match status" value="1"/>
</dbReference>
<comment type="subcellular location">
    <subcellularLocation>
        <location evidence="1">Membrane</location>
        <topology evidence="1">Multi-pass membrane protein</topology>
    </subcellularLocation>
</comment>